<dbReference type="AlphaFoldDB" id="A0A0R1LJH1"/>
<evidence type="ECO:0000256" key="1">
    <source>
        <dbReference type="ARBA" id="ARBA00006484"/>
    </source>
</evidence>
<proteinExistence type="inferred from homology"/>
<keyword evidence="6" id="KW-1185">Reference proteome</keyword>
<dbReference type="InterPro" id="IPR020904">
    <property type="entry name" value="Sc_DH/Rdtase_CS"/>
</dbReference>
<reference evidence="5 6" key="1">
    <citation type="journal article" date="2015" name="Genome Announc.">
        <title>Expanding the biotechnology potential of lactobacilli through comparative genomics of 213 strains and associated genera.</title>
        <authorList>
            <person name="Sun Z."/>
            <person name="Harris H.M."/>
            <person name="McCann A."/>
            <person name="Guo C."/>
            <person name="Argimon S."/>
            <person name="Zhang W."/>
            <person name="Yang X."/>
            <person name="Jeffery I.B."/>
            <person name="Cooney J.C."/>
            <person name="Kagawa T.F."/>
            <person name="Liu W."/>
            <person name="Song Y."/>
            <person name="Salvetti E."/>
            <person name="Wrobel A."/>
            <person name="Rasinkangas P."/>
            <person name="Parkhill J."/>
            <person name="Rea M.C."/>
            <person name="O'Sullivan O."/>
            <person name="Ritari J."/>
            <person name="Douillard F.P."/>
            <person name="Paul Ross R."/>
            <person name="Yang R."/>
            <person name="Briner A.E."/>
            <person name="Felis G.E."/>
            <person name="de Vos W.M."/>
            <person name="Barrangou R."/>
            <person name="Klaenhammer T.R."/>
            <person name="Caufield P.W."/>
            <person name="Cui Y."/>
            <person name="Zhang H."/>
            <person name="O'Toole P.W."/>
        </authorList>
    </citation>
    <scope>NUCLEOTIDE SEQUENCE [LARGE SCALE GENOMIC DNA]</scope>
    <source>
        <strain evidence="5 6">DSM 19394</strain>
    </source>
</reference>
<protein>
    <submittedName>
        <fullName evidence="5">Short-chain dehydrogenase reductase SDR</fullName>
    </submittedName>
</protein>
<dbReference type="FunFam" id="3.40.50.720:FF:000047">
    <property type="entry name" value="NADP-dependent L-serine/L-allo-threonine dehydrogenase"/>
    <property type="match status" value="1"/>
</dbReference>
<dbReference type="EMBL" id="AZDV01000005">
    <property type="protein sequence ID" value="KRK96091.1"/>
    <property type="molecule type" value="Genomic_DNA"/>
</dbReference>
<dbReference type="SMART" id="SM00822">
    <property type="entry name" value="PKS_KR"/>
    <property type="match status" value="1"/>
</dbReference>
<evidence type="ECO:0000313" key="5">
    <source>
        <dbReference type="EMBL" id="KRK96091.1"/>
    </source>
</evidence>
<dbReference type="InterPro" id="IPR036291">
    <property type="entry name" value="NAD(P)-bd_dom_sf"/>
</dbReference>
<evidence type="ECO:0000259" key="4">
    <source>
        <dbReference type="SMART" id="SM00822"/>
    </source>
</evidence>
<dbReference type="GO" id="GO:0016616">
    <property type="term" value="F:oxidoreductase activity, acting on the CH-OH group of donors, NAD or NADP as acceptor"/>
    <property type="evidence" value="ECO:0007669"/>
    <property type="project" value="UniProtKB-ARBA"/>
</dbReference>
<dbReference type="PROSITE" id="PS00061">
    <property type="entry name" value="ADH_SHORT"/>
    <property type="match status" value="1"/>
</dbReference>
<dbReference type="OrthoDB" id="9775296at2"/>
<dbReference type="PATRIC" id="fig|1423715.3.peg.2635"/>
<comment type="caution">
    <text evidence="5">The sequence shown here is derived from an EMBL/GenBank/DDBJ whole genome shotgun (WGS) entry which is preliminary data.</text>
</comment>
<evidence type="ECO:0000256" key="3">
    <source>
        <dbReference type="RuleBase" id="RU000363"/>
    </source>
</evidence>
<accession>A0A0R1LJH1</accession>
<dbReference type="RefSeq" id="WP_057801499.1">
    <property type="nucleotide sequence ID" value="NZ_AZDV01000005.1"/>
</dbReference>
<comment type="similarity">
    <text evidence="1 3">Belongs to the short-chain dehydrogenases/reductases (SDR) family.</text>
</comment>
<dbReference type="PRINTS" id="PR00080">
    <property type="entry name" value="SDRFAMILY"/>
</dbReference>
<keyword evidence="2" id="KW-0560">Oxidoreductase</keyword>
<dbReference type="PANTHER" id="PTHR43115">
    <property type="entry name" value="DEHYDROGENASE/REDUCTASE SDR FAMILY MEMBER 11"/>
    <property type="match status" value="1"/>
</dbReference>
<dbReference type="PRINTS" id="PR00081">
    <property type="entry name" value="GDHRDH"/>
</dbReference>
<evidence type="ECO:0000313" key="6">
    <source>
        <dbReference type="Proteomes" id="UP000051955"/>
    </source>
</evidence>
<dbReference type="SUPFAM" id="SSF51735">
    <property type="entry name" value="NAD(P)-binding Rossmann-fold domains"/>
    <property type="match status" value="1"/>
</dbReference>
<evidence type="ECO:0000256" key="2">
    <source>
        <dbReference type="ARBA" id="ARBA00023002"/>
    </source>
</evidence>
<name>A0A0R1LJH1_9LACO</name>
<dbReference type="InterPro" id="IPR057326">
    <property type="entry name" value="KR_dom"/>
</dbReference>
<dbReference type="Pfam" id="PF00106">
    <property type="entry name" value="adh_short"/>
    <property type="match status" value="1"/>
</dbReference>
<dbReference type="Gene3D" id="3.40.50.720">
    <property type="entry name" value="NAD(P)-binding Rossmann-like Domain"/>
    <property type="match status" value="1"/>
</dbReference>
<sequence>MAVKGKVVVIAGASSGIGAATAKKLAAHGAKLFVGARREEKLKALVSDIQAAGGEAAYHLVDVTQKDSVQQFVDAAEAHYGQIDVMYNNAGIMPNSPLKDLKVADWEAAFQINVMGVLYGIAAALPIMKKQGFGHFIATDSNAGHVINPNAAIYSGTKFALRAIMDALRQEEGPNMIRSTMVSPGNVNTGLWKSVGDPELQKKARQREESIGLSPDDLANAVLYAIDQPENVGIDEILLRPTVQQN</sequence>
<gene>
    <name evidence="5" type="ORF">FD25_GL002554</name>
</gene>
<dbReference type="InterPro" id="IPR002347">
    <property type="entry name" value="SDR_fam"/>
</dbReference>
<organism evidence="5 6">
    <name type="scientific">Levilactobacillus acidifarinae DSM 19394 = JCM 15949</name>
    <dbReference type="NCBI Taxonomy" id="1423715"/>
    <lineage>
        <taxon>Bacteria</taxon>
        <taxon>Bacillati</taxon>
        <taxon>Bacillota</taxon>
        <taxon>Bacilli</taxon>
        <taxon>Lactobacillales</taxon>
        <taxon>Lactobacillaceae</taxon>
        <taxon>Levilactobacillus</taxon>
    </lineage>
</organism>
<dbReference type="STRING" id="1423715.FD25_GL002554"/>
<feature type="domain" description="Ketoreductase" evidence="4">
    <location>
        <begin position="6"/>
        <end position="195"/>
    </location>
</feature>
<dbReference type="Proteomes" id="UP000051955">
    <property type="component" value="Unassembled WGS sequence"/>
</dbReference>
<dbReference type="PANTHER" id="PTHR43115:SF4">
    <property type="entry name" value="DEHYDROGENASE_REDUCTASE SDR FAMILY MEMBER 11"/>
    <property type="match status" value="1"/>
</dbReference>